<sequence length="109" mass="11823">MGVHCCVCTLHDSSSDCLMALVLPVLPFLCVLALVCYFTAFVIREVHPAVIDLSVSMPGRVQARASHLCASQHPFPPPILMTMHIIIGILLFGFSRGALKERVANHRGG</sequence>
<dbReference type="GeneID" id="23867518"/>
<dbReference type="EMBL" id="FN554974">
    <property type="protein sequence ID" value="CBH17401.1"/>
    <property type="molecule type" value="Genomic_DNA"/>
</dbReference>
<reference evidence="3" key="1">
    <citation type="journal article" date="2010" name="PLoS Negl. Trop. Dis.">
        <title>The genome sequence of Trypanosoma brucei gambiense, causative agent of chronic human african trypanosomiasis.</title>
        <authorList>
            <person name="Jackson A.P."/>
            <person name="Sanders M."/>
            <person name="Berry A."/>
            <person name="McQuillan J."/>
            <person name="Aslett M.A."/>
            <person name="Quail M.A."/>
            <person name="Chukualim B."/>
            <person name="Capewell P."/>
            <person name="MacLeod A."/>
            <person name="Melville S.E."/>
            <person name="Gibson W."/>
            <person name="Barry J.D."/>
            <person name="Berriman M."/>
            <person name="Hertz-Fowler C."/>
        </authorList>
    </citation>
    <scope>NUCLEOTIDE SEQUENCE [LARGE SCALE GENOMIC DNA]</scope>
    <source>
        <strain evidence="3">MHOM/CI/86/DAL972</strain>
    </source>
</reference>
<gene>
    <name evidence="2" type="ORF">TbgDal_XI5190</name>
</gene>
<dbReference type="AlphaFoldDB" id="D0A6V0"/>
<protein>
    <submittedName>
        <fullName evidence="2">Uncharacterized protein</fullName>
    </submittedName>
</protein>
<dbReference type="Proteomes" id="UP000002316">
    <property type="component" value="Chromosome 11"/>
</dbReference>
<keyword evidence="1" id="KW-1133">Transmembrane helix</keyword>
<feature type="transmembrane region" description="Helical" evidence="1">
    <location>
        <begin position="79"/>
        <end position="99"/>
    </location>
</feature>
<accession>D0A6V0</accession>
<evidence type="ECO:0000313" key="3">
    <source>
        <dbReference type="Proteomes" id="UP000002316"/>
    </source>
</evidence>
<keyword evidence="1" id="KW-0812">Transmembrane</keyword>
<name>D0A6V0_TRYB9</name>
<evidence type="ECO:0000313" key="2">
    <source>
        <dbReference type="EMBL" id="CBH17401.1"/>
    </source>
</evidence>
<dbReference type="RefSeq" id="XP_011779665.1">
    <property type="nucleotide sequence ID" value="XM_011781363.1"/>
</dbReference>
<evidence type="ECO:0000256" key="1">
    <source>
        <dbReference type="SAM" id="Phobius"/>
    </source>
</evidence>
<dbReference type="KEGG" id="tbg:TbgDal_XI5190"/>
<organism evidence="2 3">
    <name type="scientific">Trypanosoma brucei gambiense (strain MHOM/CI/86/DAL972)</name>
    <dbReference type="NCBI Taxonomy" id="679716"/>
    <lineage>
        <taxon>Eukaryota</taxon>
        <taxon>Discoba</taxon>
        <taxon>Euglenozoa</taxon>
        <taxon>Kinetoplastea</taxon>
        <taxon>Metakinetoplastina</taxon>
        <taxon>Trypanosomatida</taxon>
        <taxon>Trypanosomatidae</taxon>
        <taxon>Trypanosoma</taxon>
    </lineage>
</organism>
<feature type="transmembrane region" description="Helical" evidence="1">
    <location>
        <begin position="21"/>
        <end position="43"/>
    </location>
</feature>
<keyword evidence="1" id="KW-0472">Membrane</keyword>
<proteinExistence type="predicted"/>